<dbReference type="GO" id="GO:0019867">
    <property type="term" value="C:outer membrane"/>
    <property type="evidence" value="ECO:0007669"/>
    <property type="project" value="InterPro"/>
</dbReference>
<dbReference type="Pfam" id="PF01103">
    <property type="entry name" value="Omp85"/>
    <property type="match status" value="1"/>
</dbReference>
<feature type="signal peptide" evidence="3">
    <location>
        <begin position="1"/>
        <end position="30"/>
    </location>
</feature>
<comment type="caution">
    <text evidence="5">The sequence shown here is derived from an EMBL/GenBank/DDBJ whole genome shotgun (WGS) entry which is preliminary data.</text>
</comment>
<evidence type="ECO:0000313" key="6">
    <source>
        <dbReference type="Proteomes" id="UP000252706"/>
    </source>
</evidence>
<dbReference type="AlphaFoldDB" id="A0A366WS03"/>
<proteinExistence type="predicted"/>
<evidence type="ECO:0000256" key="1">
    <source>
        <dbReference type="ARBA" id="ARBA00004370"/>
    </source>
</evidence>
<organism evidence="5 6">
    <name type="scientific">Phaeobacter gallaeciensis</name>
    <dbReference type="NCBI Taxonomy" id="60890"/>
    <lineage>
        <taxon>Bacteria</taxon>
        <taxon>Pseudomonadati</taxon>
        <taxon>Pseudomonadota</taxon>
        <taxon>Alphaproteobacteria</taxon>
        <taxon>Rhodobacterales</taxon>
        <taxon>Roseobacteraceae</taxon>
        <taxon>Phaeobacter</taxon>
    </lineage>
</organism>
<dbReference type="Gene3D" id="2.40.160.50">
    <property type="entry name" value="membrane protein fhac: a member of the omp85/tpsb transporter family"/>
    <property type="match status" value="1"/>
</dbReference>
<evidence type="ECO:0000259" key="4">
    <source>
        <dbReference type="Pfam" id="PF01103"/>
    </source>
</evidence>
<protein>
    <recommendedName>
        <fullName evidence="4">Bacterial surface antigen (D15) domain-containing protein</fullName>
    </recommendedName>
</protein>
<feature type="chain" id="PRO_5016801983" description="Bacterial surface antigen (D15) domain-containing protein" evidence="3">
    <location>
        <begin position="31"/>
        <end position="378"/>
    </location>
</feature>
<dbReference type="OrthoDB" id="5523607at2"/>
<comment type="subcellular location">
    <subcellularLocation>
        <location evidence="1">Membrane</location>
    </subcellularLocation>
</comment>
<keyword evidence="3" id="KW-0732">Signal</keyword>
<dbReference type="RefSeq" id="WP_113824360.1">
    <property type="nucleotide sequence ID" value="NZ_QOCE01000038.1"/>
</dbReference>
<dbReference type="InterPro" id="IPR000184">
    <property type="entry name" value="Bac_surfAg_D15"/>
</dbReference>
<gene>
    <name evidence="5" type="ORF">DS909_15420</name>
</gene>
<dbReference type="EMBL" id="QOCE01000038">
    <property type="protein sequence ID" value="RBW52644.1"/>
    <property type="molecule type" value="Genomic_DNA"/>
</dbReference>
<name>A0A366WS03_9RHOB</name>
<accession>A0A366WS03</accession>
<dbReference type="Proteomes" id="UP000252706">
    <property type="component" value="Unassembled WGS sequence"/>
</dbReference>
<evidence type="ECO:0000256" key="2">
    <source>
        <dbReference type="ARBA" id="ARBA00023136"/>
    </source>
</evidence>
<evidence type="ECO:0000256" key="3">
    <source>
        <dbReference type="SAM" id="SignalP"/>
    </source>
</evidence>
<keyword evidence="2" id="KW-0472">Membrane</keyword>
<reference evidence="5 6" key="1">
    <citation type="submission" date="2018-07" db="EMBL/GenBank/DDBJ databases">
        <title>Modular assembly of carbohydrate-degrading microbial communities in the ocean.</title>
        <authorList>
            <person name="Enke T.N."/>
            <person name="Datta M.S."/>
            <person name="Schwartzman J.A."/>
            <person name="Cermak N."/>
            <person name="Schmitz D.A."/>
            <person name="Barrere J."/>
            <person name="Cordero O.X."/>
        </authorList>
    </citation>
    <scope>NUCLEOTIDE SEQUENCE [LARGE SCALE GENOMIC DNA]</scope>
    <source>
        <strain evidence="5 6">C3M10</strain>
    </source>
</reference>
<evidence type="ECO:0000313" key="5">
    <source>
        <dbReference type="EMBL" id="RBW52644.1"/>
    </source>
</evidence>
<feature type="domain" description="Bacterial surface antigen (D15)" evidence="4">
    <location>
        <begin position="132"/>
        <end position="378"/>
    </location>
</feature>
<sequence length="378" mass="40477">MFSKSLAKPAVHLASLTGLFALMSAEPAAAGPTVTENHMDQIDTIQNEEAVGFRNGSVVVAPIPFSNPTIGAGLVLGAGYLFNLDETSKPSMIGLAGLRSDNGSTGYGLAANFAFDNNRWLIESMFAKADARYDLYTSVGKLPIGQKGTLARLSFAYGISREMSFGASLRYLDTVITPSVNGLPPIPPPLDQFLNTEIATLGLFMDLDKRDDTLYPTKGSSLHIEVANGYSLSGIASDYTTGYMTYAHFHSISKKGVIAAIVSACGASSSTPFFDQCGLGTIDGFRGFSAMQFFDARSAAAQIEYRHRFTDRFGAVAFAGAGQVGPTLSQLSANGTHSAAGLGIRYRVSKKFPVDFSVDYSRNNLKEEQLYVYVGQRF</sequence>